<feature type="non-terminal residue" evidence="2">
    <location>
        <position position="1"/>
    </location>
</feature>
<keyword evidence="3" id="KW-1185">Reference proteome</keyword>
<accession>A0AAE0FTG5</accession>
<dbReference type="Proteomes" id="UP001190700">
    <property type="component" value="Unassembled WGS sequence"/>
</dbReference>
<dbReference type="AlphaFoldDB" id="A0AAE0FTG5"/>
<evidence type="ECO:0000256" key="1">
    <source>
        <dbReference type="SAM" id="MobiDB-lite"/>
    </source>
</evidence>
<evidence type="ECO:0000313" key="3">
    <source>
        <dbReference type="Proteomes" id="UP001190700"/>
    </source>
</evidence>
<proteinExistence type="predicted"/>
<organism evidence="2 3">
    <name type="scientific">Cymbomonas tetramitiformis</name>
    <dbReference type="NCBI Taxonomy" id="36881"/>
    <lineage>
        <taxon>Eukaryota</taxon>
        <taxon>Viridiplantae</taxon>
        <taxon>Chlorophyta</taxon>
        <taxon>Pyramimonadophyceae</taxon>
        <taxon>Pyramimonadales</taxon>
        <taxon>Pyramimonadaceae</taxon>
        <taxon>Cymbomonas</taxon>
    </lineage>
</organism>
<gene>
    <name evidence="2" type="ORF">CYMTET_25971</name>
</gene>
<dbReference type="EMBL" id="LGRX02013991">
    <property type="protein sequence ID" value="KAK3265335.1"/>
    <property type="molecule type" value="Genomic_DNA"/>
</dbReference>
<evidence type="ECO:0000313" key="2">
    <source>
        <dbReference type="EMBL" id="KAK3265335.1"/>
    </source>
</evidence>
<comment type="caution">
    <text evidence="2">The sequence shown here is derived from an EMBL/GenBank/DDBJ whole genome shotgun (WGS) entry which is preliminary data.</text>
</comment>
<protein>
    <submittedName>
        <fullName evidence="2">Uncharacterized protein</fullName>
    </submittedName>
</protein>
<reference evidence="2 3" key="1">
    <citation type="journal article" date="2015" name="Genome Biol. Evol.">
        <title>Comparative Genomics of a Bacterivorous Green Alga Reveals Evolutionary Causalities and Consequences of Phago-Mixotrophic Mode of Nutrition.</title>
        <authorList>
            <person name="Burns J.A."/>
            <person name="Paasch A."/>
            <person name="Narechania A."/>
            <person name="Kim E."/>
        </authorList>
    </citation>
    <scope>NUCLEOTIDE SEQUENCE [LARGE SCALE GENOMIC DNA]</scope>
    <source>
        <strain evidence="2 3">PLY_AMNH</strain>
    </source>
</reference>
<sequence length="332" mass="35182">TYRSQDRARSAESCFLGLAAEDRLALLELRAFACLLYLVAHHTSPSPPSGGHASAGGADAQKTRGAGGGTQGGVWAVRALHQCQLEAQRLCFGTQPSVDQPMQIDGPSVSLEPSRLISDSVELLDKHPESSRMDAGAEVRQQRRAMVSALARIALRFAPCRGGLGTSVRHMQARLTLPCTSTERPLEHTRGLPLSVDVGIELRHVAAVAALWLCARFAGEIEPRVAVRLGGGALRVEEGKRLRAGPVENPAEKGIEAGVAQAFARTDLPCPGVALEAGVMWLSIAMEPVQPGHALGGELYGIDQCFSTDSQADICRALVPLSAERLVHVTSA</sequence>
<feature type="region of interest" description="Disordered" evidence="1">
    <location>
        <begin position="45"/>
        <end position="69"/>
    </location>
</feature>
<name>A0AAE0FTG5_9CHLO</name>
<feature type="compositionally biased region" description="Low complexity" evidence="1">
    <location>
        <begin position="45"/>
        <end position="58"/>
    </location>
</feature>